<sequence length="233" mass="26405">MEQSWECETPLLHCPISLILAVTCKAELEQVKGILIAPVWKGQVWWTAVMRITVRWKKLGDSQTVLKEGAWMKRHKQKLLPRKIVYLLRSILYRPHNSIFVFNISLSLFLLLVVLFSQMCMVRYLSQTASPLMCNQFPVSGTLDIVAVVGQLLYGQKLRLYPTCTSSPLFSALKLYLGYLSSQSVQQQVPYLAFYSLISSSILHSVWARGMLGSIALSLAPVLLLRFPPLAPY</sequence>
<accession>A0A5J4UAM6</accession>
<evidence type="ECO:0000313" key="3">
    <source>
        <dbReference type="Proteomes" id="UP000324800"/>
    </source>
</evidence>
<dbReference type="Proteomes" id="UP000324800">
    <property type="component" value="Unassembled WGS sequence"/>
</dbReference>
<reference evidence="2 3" key="1">
    <citation type="submission" date="2019-03" db="EMBL/GenBank/DDBJ databases">
        <title>Single cell metagenomics reveals metabolic interactions within the superorganism composed of flagellate Streblomastix strix and complex community of Bacteroidetes bacteria on its surface.</title>
        <authorList>
            <person name="Treitli S.C."/>
            <person name="Kolisko M."/>
            <person name="Husnik F."/>
            <person name="Keeling P."/>
            <person name="Hampl V."/>
        </authorList>
    </citation>
    <scope>NUCLEOTIDE SEQUENCE [LARGE SCALE GENOMIC DNA]</scope>
    <source>
        <strain evidence="2">ST1C</strain>
    </source>
</reference>
<gene>
    <name evidence="2" type="ORF">EZS28_036579</name>
</gene>
<protein>
    <submittedName>
        <fullName evidence="2">Uncharacterized protein</fullName>
    </submittedName>
</protein>
<keyword evidence="1" id="KW-0472">Membrane</keyword>
<proteinExistence type="predicted"/>
<feature type="transmembrane region" description="Helical" evidence="1">
    <location>
        <begin position="99"/>
        <end position="125"/>
    </location>
</feature>
<keyword evidence="1" id="KW-1133">Transmembrane helix</keyword>
<name>A0A5J4UAM6_9EUKA</name>
<comment type="caution">
    <text evidence="2">The sequence shown here is derived from an EMBL/GenBank/DDBJ whole genome shotgun (WGS) entry which is preliminary data.</text>
</comment>
<feature type="transmembrane region" description="Helical" evidence="1">
    <location>
        <begin position="206"/>
        <end position="227"/>
    </location>
</feature>
<feature type="transmembrane region" description="Helical" evidence="1">
    <location>
        <begin position="137"/>
        <end position="154"/>
    </location>
</feature>
<evidence type="ECO:0000313" key="2">
    <source>
        <dbReference type="EMBL" id="KAA6367896.1"/>
    </source>
</evidence>
<dbReference type="EMBL" id="SNRW01017868">
    <property type="protein sequence ID" value="KAA6367896.1"/>
    <property type="molecule type" value="Genomic_DNA"/>
</dbReference>
<organism evidence="2 3">
    <name type="scientific">Streblomastix strix</name>
    <dbReference type="NCBI Taxonomy" id="222440"/>
    <lineage>
        <taxon>Eukaryota</taxon>
        <taxon>Metamonada</taxon>
        <taxon>Preaxostyla</taxon>
        <taxon>Oxymonadida</taxon>
        <taxon>Streblomastigidae</taxon>
        <taxon>Streblomastix</taxon>
    </lineage>
</organism>
<dbReference type="AlphaFoldDB" id="A0A5J4UAM6"/>
<keyword evidence="1" id="KW-0812">Transmembrane</keyword>
<evidence type="ECO:0000256" key="1">
    <source>
        <dbReference type="SAM" id="Phobius"/>
    </source>
</evidence>